<dbReference type="EMBL" id="UOEK01000345">
    <property type="protein sequence ID" value="VAW06272.1"/>
    <property type="molecule type" value="Genomic_DNA"/>
</dbReference>
<evidence type="ECO:0000256" key="6">
    <source>
        <dbReference type="ARBA" id="ARBA00023136"/>
    </source>
</evidence>
<dbReference type="GO" id="GO:0005886">
    <property type="term" value="C:plasma membrane"/>
    <property type="evidence" value="ECO:0007669"/>
    <property type="project" value="UniProtKB-SubCell"/>
</dbReference>
<feature type="transmembrane region" description="Helical" evidence="7">
    <location>
        <begin position="151"/>
        <end position="173"/>
    </location>
</feature>
<reference evidence="9" key="1">
    <citation type="submission" date="2018-06" db="EMBL/GenBank/DDBJ databases">
        <authorList>
            <person name="Zhirakovskaya E."/>
        </authorList>
    </citation>
    <scope>NUCLEOTIDE SEQUENCE</scope>
</reference>
<gene>
    <name evidence="9" type="ORF">MNBD_ACTINO02-2564</name>
</gene>
<dbReference type="PROSITE" id="PS50928">
    <property type="entry name" value="ABC_TM1"/>
    <property type="match status" value="1"/>
</dbReference>
<feature type="domain" description="ABC transmembrane type-1" evidence="8">
    <location>
        <begin position="88"/>
        <end position="277"/>
    </location>
</feature>
<evidence type="ECO:0000256" key="1">
    <source>
        <dbReference type="ARBA" id="ARBA00004651"/>
    </source>
</evidence>
<evidence type="ECO:0000256" key="7">
    <source>
        <dbReference type="SAM" id="Phobius"/>
    </source>
</evidence>
<dbReference type="InterPro" id="IPR035906">
    <property type="entry name" value="MetI-like_sf"/>
</dbReference>
<proteinExistence type="predicted"/>
<feature type="transmembrane region" description="Helical" evidence="7">
    <location>
        <begin position="87"/>
        <end position="111"/>
    </location>
</feature>
<evidence type="ECO:0000259" key="8">
    <source>
        <dbReference type="PROSITE" id="PS50928"/>
    </source>
</evidence>
<evidence type="ECO:0000256" key="5">
    <source>
        <dbReference type="ARBA" id="ARBA00022989"/>
    </source>
</evidence>
<keyword evidence="6 7" id="KW-0472">Membrane</keyword>
<keyword evidence="5 7" id="KW-1133">Transmembrane helix</keyword>
<dbReference type="CDD" id="cd06261">
    <property type="entry name" value="TM_PBP2"/>
    <property type="match status" value="1"/>
</dbReference>
<evidence type="ECO:0000256" key="2">
    <source>
        <dbReference type="ARBA" id="ARBA00022448"/>
    </source>
</evidence>
<keyword evidence="2" id="KW-0813">Transport</keyword>
<evidence type="ECO:0000256" key="3">
    <source>
        <dbReference type="ARBA" id="ARBA00022475"/>
    </source>
</evidence>
<organism evidence="9">
    <name type="scientific">hydrothermal vent metagenome</name>
    <dbReference type="NCBI Taxonomy" id="652676"/>
    <lineage>
        <taxon>unclassified sequences</taxon>
        <taxon>metagenomes</taxon>
        <taxon>ecological metagenomes</taxon>
    </lineage>
</organism>
<name>A0A3B0SVD6_9ZZZZ</name>
<dbReference type="PANTHER" id="PTHR43744">
    <property type="entry name" value="ABC TRANSPORTER PERMEASE PROTEIN MG189-RELATED-RELATED"/>
    <property type="match status" value="1"/>
</dbReference>
<dbReference type="PANTHER" id="PTHR43744:SF12">
    <property type="entry name" value="ABC TRANSPORTER PERMEASE PROTEIN MG189-RELATED"/>
    <property type="match status" value="1"/>
</dbReference>
<feature type="transmembrane region" description="Helical" evidence="7">
    <location>
        <begin position="256"/>
        <end position="277"/>
    </location>
</feature>
<dbReference type="AlphaFoldDB" id="A0A3B0SVD6"/>
<keyword evidence="4 7" id="KW-0812">Transmembrane</keyword>
<feature type="transmembrane region" description="Helical" evidence="7">
    <location>
        <begin position="27"/>
        <end position="46"/>
    </location>
</feature>
<dbReference type="Pfam" id="PF00528">
    <property type="entry name" value="BPD_transp_1"/>
    <property type="match status" value="1"/>
</dbReference>
<evidence type="ECO:0000256" key="4">
    <source>
        <dbReference type="ARBA" id="ARBA00022692"/>
    </source>
</evidence>
<dbReference type="SUPFAM" id="SSF161098">
    <property type="entry name" value="MetI-like"/>
    <property type="match status" value="1"/>
</dbReference>
<dbReference type="Gene3D" id="1.10.3720.10">
    <property type="entry name" value="MetI-like"/>
    <property type="match status" value="1"/>
</dbReference>
<feature type="transmembrane region" description="Helical" evidence="7">
    <location>
        <begin position="210"/>
        <end position="232"/>
    </location>
</feature>
<evidence type="ECO:0000313" key="9">
    <source>
        <dbReference type="EMBL" id="VAW06272.1"/>
    </source>
</evidence>
<sequence length="292" mass="32203">MVDNSVRLAERSTASNRIRAAVRIRRSVGWVILAVLGLTMIFPFAWSLSTSFQGTDRLLQVPPQLIPESPTLDAYRRVAEVIPLVRIVINSVVVSVSVTVLQILTSALAGYGLARFKFKGRQVLFLLYLGTLMVPSQVTIVPLFIGMSQLGWLNSLQALILPMIASAFGVFLFRQYFLQMPDEMEEAAAIDGAGPWRTFWKVAFPYARPVAATHGILAFMASWNSFLWPLFIARDEQSMTLPVGLASLHGRYQTDWNLVMAGSVIAVVPVILVFAAMQRHIAAGLLLGGVNR</sequence>
<keyword evidence="3" id="KW-1003">Cell membrane</keyword>
<feature type="transmembrane region" description="Helical" evidence="7">
    <location>
        <begin position="123"/>
        <end position="145"/>
    </location>
</feature>
<protein>
    <submittedName>
        <fullName evidence="9">N-acetyl-D-glucosamine ABC transporter, permease protein 2</fullName>
    </submittedName>
</protein>
<comment type="subcellular location">
    <subcellularLocation>
        <location evidence="1">Cell membrane</location>
        <topology evidence="1">Multi-pass membrane protein</topology>
    </subcellularLocation>
</comment>
<accession>A0A3B0SVD6</accession>
<dbReference type="GO" id="GO:0055085">
    <property type="term" value="P:transmembrane transport"/>
    <property type="evidence" value="ECO:0007669"/>
    <property type="project" value="InterPro"/>
</dbReference>
<dbReference type="InterPro" id="IPR000515">
    <property type="entry name" value="MetI-like"/>
</dbReference>